<organism evidence="2 3">
    <name type="scientific">Clostridium aciditolerans</name>
    <dbReference type="NCBI Taxonomy" id="339861"/>
    <lineage>
        <taxon>Bacteria</taxon>
        <taxon>Bacillati</taxon>
        <taxon>Bacillota</taxon>
        <taxon>Clostridia</taxon>
        <taxon>Eubacteriales</taxon>
        <taxon>Clostridiaceae</taxon>
        <taxon>Clostridium</taxon>
    </lineage>
</organism>
<evidence type="ECO:0000259" key="1">
    <source>
        <dbReference type="Pfam" id="PF10057"/>
    </source>
</evidence>
<keyword evidence="3" id="KW-1185">Reference proteome</keyword>
<proteinExistence type="predicted"/>
<gene>
    <name evidence="2" type="ORF">I6U51_16515</name>
</gene>
<reference evidence="2" key="1">
    <citation type="submission" date="2020-12" db="EMBL/GenBank/DDBJ databases">
        <title>Clostridium thailandense sp. nov., a novel acetogenic bacterium isolated from peat land soil in Thailand.</title>
        <authorList>
            <person name="Chaikitkaew S."/>
            <person name="Birkeland N.K."/>
        </authorList>
    </citation>
    <scope>NUCLEOTIDE SEQUENCE</scope>
    <source>
        <strain evidence="2">DSM 17425</strain>
    </source>
</reference>
<sequence>MSDEKFQLQENIRKLATKIIKHYRGKGPECVKVKIENDIITIHINGILSNLSEILVKEGAVDIVKDYWKIMKPHLEKQFLEEAYEVVGKRFEYNWQIRDLESNNRTIIIFLKLINDGSIKKKNV</sequence>
<dbReference type="AlphaFoldDB" id="A0A934HYB9"/>
<dbReference type="InterPro" id="IPR018745">
    <property type="entry name" value="MpsC"/>
</dbReference>
<protein>
    <submittedName>
        <fullName evidence="2">DUF2294 family protein</fullName>
    </submittedName>
</protein>
<dbReference type="Proteomes" id="UP000622687">
    <property type="component" value="Unassembled WGS sequence"/>
</dbReference>
<comment type="caution">
    <text evidence="2">The sequence shown here is derived from an EMBL/GenBank/DDBJ whole genome shotgun (WGS) entry which is preliminary data.</text>
</comment>
<evidence type="ECO:0000313" key="3">
    <source>
        <dbReference type="Proteomes" id="UP000622687"/>
    </source>
</evidence>
<evidence type="ECO:0000313" key="2">
    <source>
        <dbReference type="EMBL" id="MBI6874279.1"/>
    </source>
</evidence>
<dbReference type="EMBL" id="JAEEGB010000022">
    <property type="protein sequence ID" value="MBI6874279.1"/>
    <property type="molecule type" value="Genomic_DNA"/>
</dbReference>
<name>A0A934HYB9_9CLOT</name>
<accession>A0A934HYB9</accession>
<dbReference type="Pfam" id="PF10057">
    <property type="entry name" value="MpsC"/>
    <property type="match status" value="1"/>
</dbReference>
<feature type="domain" description="Na+-translocating membrane potential-generating system MpsC" evidence="1">
    <location>
        <begin position="5"/>
        <end position="111"/>
    </location>
</feature>
<dbReference type="RefSeq" id="WP_211143675.1">
    <property type="nucleotide sequence ID" value="NZ_JAEEGB010000022.1"/>
</dbReference>